<sequence>MKIQCNVCQVAEANVLCCADEAALCWACDDKVHAANKLASKHQRVPLTSSASKIPNCDICQETVGYFFCLEDRAILCRKCDVAIHTANTFVSAHQRFLLTGVKVALEAPEFGPLPSSGKPHSNMKASGKDSPAVPSSSIPVATSGVSRESHSMCRNNMPMLSDGQLDNMQIGEVENFTQTQLLFPGDPTIGTIPQWHLDDILGLSDFNQSYGYMGNDGSSKAGDGKLGDSDDSSIIRASEEELDGDECLGQVPDSHWAVPQVTSPPTASGIYWPKTHQNQPDAVVSVPDICHSPLRSFNRRQPNGSSLKRCRQM</sequence>
<dbReference type="PANTHER" id="PTHR31832:SF68">
    <property type="entry name" value="B-BOX ZINC FINGER PROTEIN 22"/>
    <property type="match status" value="1"/>
</dbReference>
<feature type="domain" description="B box-type" evidence="11">
    <location>
        <begin position="1"/>
        <end position="47"/>
    </location>
</feature>
<evidence type="ECO:0000256" key="4">
    <source>
        <dbReference type="ARBA" id="ARBA00022771"/>
    </source>
</evidence>
<dbReference type="AlphaFoldDB" id="A0AAV3PHA8"/>
<accession>A0AAV3PHA8</accession>
<dbReference type="GO" id="GO:0005634">
    <property type="term" value="C:nucleus"/>
    <property type="evidence" value="ECO:0007669"/>
    <property type="project" value="UniProtKB-SubCell"/>
</dbReference>
<dbReference type="InterPro" id="IPR051979">
    <property type="entry name" value="B-box_zinc_finger"/>
</dbReference>
<proteinExistence type="predicted"/>
<dbReference type="InterPro" id="IPR049808">
    <property type="entry name" value="CONSTANS-like_Bbox1"/>
</dbReference>
<evidence type="ECO:0000256" key="7">
    <source>
        <dbReference type="ARBA" id="ARBA00023163"/>
    </source>
</evidence>
<dbReference type="Proteomes" id="UP001454036">
    <property type="component" value="Unassembled WGS sequence"/>
</dbReference>
<dbReference type="SMART" id="SM00336">
    <property type="entry name" value="BBOX"/>
    <property type="match status" value="2"/>
</dbReference>
<keyword evidence="3" id="KW-0677">Repeat</keyword>
<feature type="domain" description="B box-type" evidence="11">
    <location>
        <begin position="52"/>
        <end position="99"/>
    </location>
</feature>
<keyword evidence="5" id="KW-0862">Zinc</keyword>
<keyword evidence="4 9" id="KW-0863">Zinc-finger</keyword>
<name>A0AAV3PHA8_LITER</name>
<evidence type="ECO:0000313" key="12">
    <source>
        <dbReference type="EMBL" id="GAA0150302.1"/>
    </source>
</evidence>
<dbReference type="GO" id="GO:0008270">
    <property type="term" value="F:zinc ion binding"/>
    <property type="evidence" value="ECO:0007669"/>
    <property type="project" value="UniProtKB-KW"/>
</dbReference>
<evidence type="ECO:0000256" key="8">
    <source>
        <dbReference type="ARBA" id="ARBA00023242"/>
    </source>
</evidence>
<keyword evidence="13" id="KW-1185">Reference proteome</keyword>
<dbReference type="PANTHER" id="PTHR31832">
    <property type="entry name" value="B-BOX ZINC FINGER PROTEIN 22"/>
    <property type="match status" value="1"/>
</dbReference>
<evidence type="ECO:0000256" key="1">
    <source>
        <dbReference type="ARBA" id="ARBA00004123"/>
    </source>
</evidence>
<keyword evidence="8" id="KW-0539">Nucleus</keyword>
<gene>
    <name evidence="12" type="ORF">LIER_09272</name>
</gene>
<evidence type="ECO:0000256" key="6">
    <source>
        <dbReference type="ARBA" id="ARBA00023015"/>
    </source>
</evidence>
<keyword evidence="7" id="KW-0804">Transcription</keyword>
<evidence type="ECO:0000256" key="2">
    <source>
        <dbReference type="ARBA" id="ARBA00022723"/>
    </source>
</evidence>
<comment type="caution">
    <text evidence="12">The sequence shown here is derived from an EMBL/GenBank/DDBJ whole genome shotgun (WGS) entry which is preliminary data.</text>
</comment>
<dbReference type="EMBL" id="BAABME010001565">
    <property type="protein sequence ID" value="GAA0150302.1"/>
    <property type="molecule type" value="Genomic_DNA"/>
</dbReference>
<organism evidence="12 13">
    <name type="scientific">Lithospermum erythrorhizon</name>
    <name type="common">Purple gromwell</name>
    <name type="synonym">Lithospermum officinale var. erythrorhizon</name>
    <dbReference type="NCBI Taxonomy" id="34254"/>
    <lineage>
        <taxon>Eukaryota</taxon>
        <taxon>Viridiplantae</taxon>
        <taxon>Streptophyta</taxon>
        <taxon>Embryophyta</taxon>
        <taxon>Tracheophyta</taxon>
        <taxon>Spermatophyta</taxon>
        <taxon>Magnoliopsida</taxon>
        <taxon>eudicotyledons</taxon>
        <taxon>Gunneridae</taxon>
        <taxon>Pentapetalae</taxon>
        <taxon>asterids</taxon>
        <taxon>lamiids</taxon>
        <taxon>Boraginales</taxon>
        <taxon>Boraginaceae</taxon>
        <taxon>Boraginoideae</taxon>
        <taxon>Lithospermeae</taxon>
        <taxon>Lithospermum</taxon>
    </lineage>
</organism>
<protein>
    <recommendedName>
        <fullName evidence="11">B box-type domain-containing protein</fullName>
    </recommendedName>
</protein>
<evidence type="ECO:0000259" key="11">
    <source>
        <dbReference type="PROSITE" id="PS50119"/>
    </source>
</evidence>
<keyword evidence="2" id="KW-0479">Metal-binding</keyword>
<dbReference type="GO" id="GO:0006355">
    <property type="term" value="P:regulation of DNA-templated transcription"/>
    <property type="evidence" value="ECO:0007669"/>
    <property type="project" value="TreeGrafter"/>
</dbReference>
<feature type="compositionally biased region" description="Low complexity" evidence="10">
    <location>
        <begin position="131"/>
        <end position="142"/>
    </location>
</feature>
<dbReference type="PROSITE" id="PS50119">
    <property type="entry name" value="ZF_BBOX"/>
    <property type="match status" value="2"/>
</dbReference>
<feature type="region of interest" description="Disordered" evidence="10">
    <location>
        <begin position="113"/>
        <end position="142"/>
    </location>
</feature>
<dbReference type="Pfam" id="PF00643">
    <property type="entry name" value="zf-B_box"/>
    <property type="match status" value="1"/>
</dbReference>
<reference evidence="12 13" key="1">
    <citation type="submission" date="2024-01" db="EMBL/GenBank/DDBJ databases">
        <title>The complete chloroplast genome sequence of Lithospermum erythrorhizon: insights into the phylogenetic relationship among Boraginaceae species and the maternal lineages of purple gromwells.</title>
        <authorList>
            <person name="Okada T."/>
            <person name="Watanabe K."/>
        </authorList>
    </citation>
    <scope>NUCLEOTIDE SEQUENCE [LARGE SCALE GENOMIC DNA]</scope>
</reference>
<comment type="subcellular location">
    <subcellularLocation>
        <location evidence="1">Nucleus</location>
    </subcellularLocation>
</comment>
<evidence type="ECO:0000256" key="9">
    <source>
        <dbReference type="PROSITE-ProRule" id="PRU00024"/>
    </source>
</evidence>
<dbReference type="FunFam" id="3.30.160.60:FF:000589">
    <property type="entry name" value="B-box zinc finger protein 22"/>
    <property type="match status" value="1"/>
</dbReference>
<evidence type="ECO:0000256" key="5">
    <source>
        <dbReference type="ARBA" id="ARBA00022833"/>
    </source>
</evidence>
<dbReference type="Gene3D" id="3.30.160.60">
    <property type="entry name" value="Classic Zinc Finger"/>
    <property type="match status" value="1"/>
</dbReference>
<keyword evidence="6" id="KW-0805">Transcription regulation</keyword>
<evidence type="ECO:0000256" key="10">
    <source>
        <dbReference type="SAM" id="MobiDB-lite"/>
    </source>
</evidence>
<dbReference type="InterPro" id="IPR000315">
    <property type="entry name" value="Znf_B-box"/>
</dbReference>
<dbReference type="GO" id="GO:0009640">
    <property type="term" value="P:photomorphogenesis"/>
    <property type="evidence" value="ECO:0007669"/>
    <property type="project" value="TreeGrafter"/>
</dbReference>
<evidence type="ECO:0000256" key="3">
    <source>
        <dbReference type="ARBA" id="ARBA00022737"/>
    </source>
</evidence>
<dbReference type="CDD" id="cd19821">
    <property type="entry name" value="Bbox1_BBX-like"/>
    <property type="match status" value="2"/>
</dbReference>
<evidence type="ECO:0000313" key="13">
    <source>
        <dbReference type="Proteomes" id="UP001454036"/>
    </source>
</evidence>